<evidence type="ECO:0000256" key="2">
    <source>
        <dbReference type="ARBA" id="ARBA00022723"/>
    </source>
</evidence>
<dbReference type="Pfam" id="PF01814">
    <property type="entry name" value="Hemerythrin"/>
    <property type="match status" value="1"/>
</dbReference>
<dbReference type="GO" id="GO:0046872">
    <property type="term" value="F:metal ion binding"/>
    <property type="evidence" value="ECO:0007669"/>
    <property type="project" value="UniProtKB-KW"/>
</dbReference>
<evidence type="ECO:0000313" key="5">
    <source>
        <dbReference type="EMBL" id="SHH85081.1"/>
    </source>
</evidence>
<protein>
    <submittedName>
        <fullName evidence="5">Hemerythrin</fullName>
    </submittedName>
</protein>
<dbReference type="InterPro" id="IPR050669">
    <property type="entry name" value="Hemerythrin"/>
</dbReference>
<dbReference type="PANTHER" id="PTHR37164">
    <property type="entry name" value="BACTERIOHEMERYTHRIN"/>
    <property type="match status" value="1"/>
</dbReference>
<evidence type="ECO:0000256" key="1">
    <source>
        <dbReference type="ARBA" id="ARBA00010587"/>
    </source>
</evidence>
<keyword evidence="2" id="KW-0479">Metal-binding</keyword>
<dbReference type="CDD" id="cd12107">
    <property type="entry name" value="Hemerythrin"/>
    <property type="match status" value="1"/>
</dbReference>
<dbReference type="InterPro" id="IPR012827">
    <property type="entry name" value="Hemerythrin_metal-bd"/>
</dbReference>
<dbReference type="Proteomes" id="UP000183995">
    <property type="component" value="Unassembled WGS sequence"/>
</dbReference>
<dbReference type="InterPro" id="IPR012312">
    <property type="entry name" value="Hemerythrin-like"/>
</dbReference>
<evidence type="ECO:0000256" key="3">
    <source>
        <dbReference type="ARBA" id="ARBA00023004"/>
    </source>
</evidence>
<dbReference type="Gene3D" id="1.20.120.50">
    <property type="entry name" value="Hemerythrin-like"/>
    <property type="match status" value="1"/>
</dbReference>
<dbReference type="STRING" id="1123282.SAMN02745823_01187"/>
<dbReference type="PANTHER" id="PTHR37164:SF1">
    <property type="entry name" value="BACTERIOHEMERYTHRIN"/>
    <property type="match status" value="1"/>
</dbReference>
<gene>
    <name evidence="5" type="ORF">SAMN02745823_01187</name>
</gene>
<dbReference type="RefSeq" id="WP_073076742.1">
    <property type="nucleotide sequence ID" value="NZ_FQXV01000003.1"/>
</dbReference>
<name>A0A1M5WC93_9FIRM</name>
<dbReference type="NCBIfam" id="NF033749">
    <property type="entry name" value="bact_hemeryth"/>
    <property type="match status" value="1"/>
</dbReference>
<evidence type="ECO:0000313" key="6">
    <source>
        <dbReference type="Proteomes" id="UP000183995"/>
    </source>
</evidence>
<dbReference type="AlphaFoldDB" id="A0A1M5WC93"/>
<dbReference type="InterPro" id="IPR035938">
    <property type="entry name" value="Hemerythrin-like_sf"/>
</dbReference>
<sequence>MTWRDSFALGIPQIDKQHRELCDQIDKLFEAGSRGKGADEVMNVLSFLESYTIRHFADEEQLQLQIKYPQYQQHKAKHAEFVAKIAKMKKEATEKGVNVALVISLNQMISNWLIEHIKSVDADYAKYYKP</sequence>
<evidence type="ECO:0000259" key="4">
    <source>
        <dbReference type="Pfam" id="PF01814"/>
    </source>
</evidence>
<dbReference type="SUPFAM" id="SSF47188">
    <property type="entry name" value="Hemerythrin-like"/>
    <property type="match status" value="1"/>
</dbReference>
<dbReference type="NCBIfam" id="TIGR02481">
    <property type="entry name" value="hemeryth_dom"/>
    <property type="match status" value="1"/>
</dbReference>
<feature type="domain" description="Hemerythrin-like" evidence="4">
    <location>
        <begin position="10"/>
        <end position="125"/>
    </location>
</feature>
<proteinExistence type="inferred from homology"/>
<keyword evidence="3" id="KW-0408">Iron</keyword>
<dbReference type="EMBL" id="FQXV01000003">
    <property type="protein sequence ID" value="SHH85081.1"/>
    <property type="molecule type" value="Genomic_DNA"/>
</dbReference>
<reference evidence="5 6" key="1">
    <citation type="submission" date="2016-11" db="EMBL/GenBank/DDBJ databases">
        <authorList>
            <person name="Jaros S."/>
            <person name="Januszkiewicz K."/>
            <person name="Wedrychowicz H."/>
        </authorList>
    </citation>
    <scope>NUCLEOTIDE SEQUENCE [LARGE SCALE GENOMIC DNA]</scope>
    <source>
        <strain evidence="5 6">DSM 10068</strain>
    </source>
</reference>
<comment type="similarity">
    <text evidence="1">Belongs to the hemerythrin family.</text>
</comment>
<organism evidence="5 6">
    <name type="scientific">Sporobacter termitidis DSM 10068</name>
    <dbReference type="NCBI Taxonomy" id="1123282"/>
    <lineage>
        <taxon>Bacteria</taxon>
        <taxon>Bacillati</taxon>
        <taxon>Bacillota</taxon>
        <taxon>Clostridia</taxon>
        <taxon>Eubacteriales</taxon>
        <taxon>Oscillospiraceae</taxon>
        <taxon>Sporobacter</taxon>
    </lineage>
</organism>
<accession>A0A1M5WC93</accession>
<keyword evidence="6" id="KW-1185">Reference proteome</keyword>
<dbReference type="OrthoDB" id="9797092at2"/>